<evidence type="ECO:0000256" key="5">
    <source>
        <dbReference type="ARBA" id="ARBA00022679"/>
    </source>
</evidence>
<evidence type="ECO:0000313" key="15">
    <source>
        <dbReference type="EMBL" id="ONH70265.1"/>
    </source>
</evidence>
<evidence type="ECO:0000256" key="12">
    <source>
        <dbReference type="SAM" id="MobiDB-lite"/>
    </source>
</evidence>
<dbReference type="AlphaFoldDB" id="A0A1V2LF73"/>
<dbReference type="STRING" id="4909.A0A1V2LF73"/>
<dbReference type="InterPro" id="IPR036602">
    <property type="entry name" value="tRNA_yW-synthesising-like_sf"/>
</dbReference>
<dbReference type="EMBL" id="MQVM01000183">
    <property type="protein sequence ID" value="ONH70265.1"/>
    <property type="molecule type" value="Genomic_DNA"/>
</dbReference>
<evidence type="ECO:0000256" key="6">
    <source>
        <dbReference type="ARBA" id="ARBA00022691"/>
    </source>
</evidence>
<reference evidence="14 18" key="3">
    <citation type="submission" date="2018-06" db="EMBL/GenBank/DDBJ databases">
        <title>Population genomics shows no distinction between pathogenic Candida krusei and environmental Pichia kudriavzevii: One species, four names.</title>
        <authorList>
            <person name="Douglass A.P."/>
            <person name="Offei B."/>
            <person name="Braun-Galleani S."/>
            <person name="Coughlan A.Y."/>
            <person name="Martos A."/>
            <person name="Ortiz-Merino R.A."/>
            <person name="Byrne K.P."/>
            <person name="Wolfe K.H."/>
        </authorList>
    </citation>
    <scope>NUCLEOTIDE SEQUENCE [LARGE SCALE GENOMIC DNA]</scope>
    <source>
        <strain evidence="14 18">CBS573</strain>
    </source>
</reference>
<dbReference type="EC" id="2.1.1.282" evidence="3"/>
<protein>
    <recommendedName>
        <fullName evidence="11">tRNA wybutosine-synthesizing protein 3</fullName>
        <ecNumber evidence="3">2.1.1.282</ecNumber>
    </recommendedName>
    <alternativeName>
        <fullName evidence="8">tRNA(Phe) 7-((3-amino-3-carboxypropyl)-4-demethylwyosine(37)-N(4))-methyltransferase</fullName>
    </alternativeName>
</protein>
<dbReference type="OrthoDB" id="263283at2759"/>
<evidence type="ECO:0000256" key="1">
    <source>
        <dbReference type="ARBA" id="ARBA00004797"/>
    </source>
</evidence>
<dbReference type="FunFam" id="3.30.1960.10:FF:000003">
    <property type="entry name" value="tRNA methyltransferase"/>
    <property type="match status" value="1"/>
</dbReference>
<dbReference type="GO" id="GO:0008033">
    <property type="term" value="P:tRNA processing"/>
    <property type="evidence" value="ECO:0007669"/>
    <property type="project" value="UniProtKB-KW"/>
</dbReference>
<dbReference type="Gene3D" id="3.30.1960.10">
    <property type="entry name" value="tRNA wybutosine-synthesizing-like"/>
    <property type="match status" value="1"/>
</dbReference>
<evidence type="ECO:0000256" key="3">
    <source>
        <dbReference type="ARBA" id="ARBA00012750"/>
    </source>
</evidence>
<dbReference type="GO" id="GO:0008168">
    <property type="term" value="F:methyltransferase activity"/>
    <property type="evidence" value="ECO:0007669"/>
    <property type="project" value="UniProtKB-KW"/>
</dbReference>
<reference evidence="15" key="2">
    <citation type="submission" date="2017-01" db="EMBL/GenBank/DDBJ databases">
        <authorList>
            <person name="Mah S.A."/>
            <person name="Swanson W.J."/>
            <person name="Moy G.W."/>
            <person name="Vacquier V.D."/>
        </authorList>
    </citation>
    <scope>NUCLEOTIDE SEQUENCE [LARGE SCALE GENOMIC DNA]</scope>
    <source>
        <strain evidence="15">129</strain>
    </source>
</reference>
<dbReference type="PANTHER" id="PTHR48418:SF1">
    <property type="entry name" value="TRNA WYBUTOSINE-SYNTHESIZING PROTEIN 3"/>
    <property type="match status" value="1"/>
</dbReference>
<evidence type="ECO:0000256" key="8">
    <source>
        <dbReference type="ARBA" id="ARBA00030554"/>
    </source>
</evidence>
<dbReference type="VEuPathDB" id="FungiDB:C5L36_0B10760"/>
<keyword evidence="18" id="KW-1185">Reference proteome</keyword>
<reference evidence="17" key="1">
    <citation type="journal article" date="2017" name="Genome Announc.">
        <title>Genome sequences of Cyberlindnera fabianii 65, Pichia kudriavzevii 129, and Saccharomyces cerevisiae 131 isolated from fermented masau fruits in Zimbabwe.</title>
        <authorList>
            <person name="van Rijswijck I.M.H."/>
            <person name="Derks M.F.L."/>
            <person name="Abee T."/>
            <person name="de Ridder D."/>
            <person name="Smid E.J."/>
        </authorList>
    </citation>
    <scope>NUCLEOTIDE SEQUENCE [LARGE SCALE GENOMIC DNA]</scope>
    <source>
        <strain evidence="17">129</strain>
    </source>
</reference>
<evidence type="ECO:0000259" key="13">
    <source>
        <dbReference type="Pfam" id="PF02676"/>
    </source>
</evidence>
<evidence type="ECO:0000256" key="7">
    <source>
        <dbReference type="ARBA" id="ARBA00022694"/>
    </source>
</evidence>
<name>A0A1V2LF73_PICKU</name>
<keyword evidence="5" id="KW-0808">Transferase</keyword>
<proteinExistence type="inferred from homology"/>
<accession>A0A1V2LF73</accession>
<dbReference type="Proteomes" id="UP000249293">
    <property type="component" value="Chromosome 2"/>
</dbReference>
<evidence type="ECO:0000256" key="2">
    <source>
        <dbReference type="ARBA" id="ARBA00008569"/>
    </source>
</evidence>
<dbReference type="EMBL" id="CP028774">
    <property type="protein sequence ID" value="AWU75840.1"/>
    <property type="molecule type" value="Genomic_DNA"/>
</dbReference>
<evidence type="ECO:0000256" key="10">
    <source>
        <dbReference type="ARBA" id="ARBA00058049"/>
    </source>
</evidence>
<feature type="domain" description="tRNA wybutosine-synthesizing protein" evidence="13">
    <location>
        <begin position="6"/>
        <end position="228"/>
    </location>
</feature>
<dbReference type="Pfam" id="PF02676">
    <property type="entry name" value="TYW3"/>
    <property type="match status" value="1"/>
</dbReference>
<dbReference type="EMBL" id="MQVM01000002">
    <property type="protein sequence ID" value="ONH77275.1"/>
    <property type="molecule type" value="Genomic_DNA"/>
</dbReference>
<dbReference type="Proteomes" id="UP000189274">
    <property type="component" value="Unassembled WGS sequence"/>
</dbReference>
<feature type="region of interest" description="Disordered" evidence="12">
    <location>
        <begin position="276"/>
        <end position="296"/>
    </location>
</feature>
<keyword evidence="6" id="KW-0949">S-adenosyl-L-methionine</keyword>
<evidence type="ECO:0000256" key="11">
    <source>
        <dbReference type="ARBA" id="ARBA00069229"/>
    </source>
</evidence>
<comment type="catalytic activity">
    <reaction evidence="9">
        <text>4-demethyl-7-[(3S)-3-amino-3-carboxypropyl]wyosine(37) in tRNA(Phe) + S-adenosyl-L-methionine = 7-[(3S)-3-amino-3-carboxypropyl]wyosine(37) in tRNA(Phe) + S-adenosyl-L-homocysteine + H(+)</text>
        <dbReference type="Rhea" id="RHEA:36635"/>
        <dbReference type="Rhea" id="RHEA-COMP:10378"/>
        <dbReference type="Rhea" id="RHEA-COMP:10379"/>
        <dbReference type="ChEBI" id="CHEBI:15378"/>
        <dbReference type="ChEBI" id="CHEBI:57856"/>
        <dbReference type="ChEBI" id="CHEBI:59789"/>
        <dbReference type="ChEBI" id="CHEBI:73543"/>
        <dbReference type="ChEBI" id="CHEBI:73550"/>
        <dbReference type="EC" id="2.1.1.282"/>
    </reaction>
</comment>
<dbReference type="GO" id="GO:0032259">
    <property type="term" value="P:methylation"/>
    <property type="evidence" value="ECO:0007669"/>
    <property type="project" value="UniProtKB-KW"/>
</dbReference>
<gene>
    <name evidence="16" type="ORF">BOH78_0575</name>
    <name evidence="15" type="ORF">BOH78_5367</name>
    <name evidence="14" type="ORF">C5L36_0B10760</name>
</gene>
<evidence type="ECO:0000256" key="9">
    <source>
        <dbReference type="ARBA" id="ARBA00049202"/>
    </source>
</evidence>
<sequence>MSDFDKKKQYLLKEIGLNSTGKIDASPKGTIDELCMPLICLINSHHDMVTTSSCSGRLSVFVEGRKEAVTDTNGANRDQIKIGAKGDGGHWLFVSHEKNEIRDWWKREDISLIYRLDPEERIYDSKTRYILFKYEPLILHVKCRDFKSASRLYSTAMGCGFRESGIGANNNVAIRISIKLDIPIGYLDVDDNLVCVVGEDYLKMATKLAHDRFLENERKMEVLYNKIKDEVVNYVEKEERKETKEERKERKIREGLARRAEVRKQKEEKKRLKQLEVEKSTDKEDTLKEEKDLVAT</sequence>
<comment type="pathway">
    <text evidence="1">tRNA modification; wybutosine-tRNA(Phe) biosynthesis.</text>
</comment>
<dbReference type="InterPro" id="IPR003827">
    <property type="entry name" value="tRNA_yW-synthesising"/>
</dbReference>
<organism evidence="15 17">
    <name type="scientific">Pichia kudriavzevii</name>
    <name type="common">Yeast</name>
    <name type="synonym">Issatchenkia orientalis</name>
    <dbReference type="NCBI Taxonomy" id="4909"/>
    <lineage>
        <taxon>Eukaryota</taxon>
        <taxon>Fungi</taxon>
        <taxon>Dikarya</taxon>
        <taxon>Ascomycota</taxon>
        <taxon>Saccharomycotina</taxon>
        <taxon>Pichiomycetes</taxon>
        <taxon>Pichiales</taxon>
        <taxon>Pichiaceae</taxon>
        <taxon>Pichia</taxon>
    </lineage>
</organism>
<evidence type="ECO:0000256" key="4">
    <source>
        <dbReference type="ARBA" id="ARBA00022603"/>
    </source>
</evidence>
<dbReference type="SUPFAM" id="SSF111278">
    <property type="entry name" value="SSo0622-like"/>
    <property type="match status" value="1"/>
</dbReference>
<keyword evidence="4" id="KW-0489">Methyltransferase</keyword>
<evidence type="ECO:0000313" key="16">
    <source>
        <dbReference type="EMBL" id="ONH77275.1"/>
    </source>
</evidence>
<keyword evidence="7" id="KW-0819">tRNA processing</keyword>
<comment type="similarity">
    <text evidence="2">Belongs to the TYW3 family.</text>
</comment>
<comment type="function">
    <text evidence="10">S-adenosyl-L-methionine-dependent methyltransferase that acts as a component of the wybutosine biosynthesis pathway. Wybutosine is a hyper modified guanosine with a tricyclic base found at the 3'-position adjacent to the anticodon of eukaryotic phenylalanine tRNA. Probably methylates N-4 position of wybutosine-86 to produce wybutosine-72.</text>
</comment>
<evidence type="ECO:0000313" key="17">
    <source>
        <dbReference type="Proteomes" id="UP000189274"/>
    </source>
</evidence>
<evidence type="ECO:0000313" key="14">
    <source>
        <dbReference type="EMBL" id="AWU75840.1"/>
    </source>
</evidence>
<evidence type="ECO:0000313" key="18">
    <source>
        <dbReference type="Proteomes" id="UP000249293"/>
    </source>
</evidence>
<dbReference type="PANTHER" id="PTHR48418">
    <property type="entry name" value="TRNA WYBUTOSINE-SYNTHESIZING PROTEIN 3"/>
    <property type="match status" value="1"/>
</dbReference>